<dbReference type="Gene3D" id="3.40.50.1000">
    <property type="entry name" value="HAD superfamily/HAD-like"/>
    <property type="match status" value="1"/>
</dbReference>
<evidence type="ECO:0000256" key="1">
    <source>
        <dbReference type="ARBA" id="ARBA00009589"/>
    </source>
</evidence>
<evidence type="ECO:0000313" key="5">
    <source>
        <dbReference type="EMBL" id="AOY77474.1"/>
    </source>
</evidence>
<dbReference type="GO" id="GO:0009264">
    <property type="term" value="P:deoxyribonucleotide catabolic process"/>
    <property type="evidence" value="ECO:0007669"/>
    <property type="project" value="InterPro"/>
</dbReference>
<dbReference type="GO" id="GO:0008253">
    <property type="term" value="F:5'-nucleotidase activity"/>
    <property type="evidence" value="ECO:0007669"/>
    <property type="project" value="InterPro"/>
</dbReference>
<evidence type="ECO:0000256" key="3">
    <source>
        <dbReference type="PIRNR" id="PIRNR021362"/>
    </source>
</evidence>
<dbReference type="InterPro" id="IPR009206">
    <property type="entry name" value="Nucleotidase_putative"/>
</dbReference>
<dbReference type="Proteomes" id="UP000192478">
    <property type="component" value="Chromosome"/>
</dbReference>
<sequence>MKHLNLCIDIDGTITEAYDWIPRANDYFSRKIAPKDVKVYEIHEVLGVSRKAYDEFYTLYGEVLHEEAKIREGVKTIVNELYKQHKIHFVTAREEKMKDVTNRWFIHHQISSHSLSLLGSHNKVTKAQELACDIFIEDRYENAMQLSLAGFEVLLMDCHYNQGILPPKVTRVNNWYEISDIIEKRLHKLYPLFKIAT</sequence>
<name>A0AAC9RM02_9CLOT</name>
<reference evidence="5 7" key="1">
    <citation type="submission" date="2016-10" db="EMBL/GenBank/DDBJ databases">
        <title>Complete Genome Sequence of Acetogen Clostridium formicoaceticum ATCC 27076.</title>
        <authorList>
            <person name="Bao T."/>
            <person name="Cheng C."/>
            <person name="Zhao J."/>
            <person name="Yang S.-T."/>
            <person name="Wang J."/>
            <person name="Wang M."/>
        </authorList>
    </citation>
    <scope>NUCLEOTIDE SEQUENCE [LARGE SCALE GENOMIC DNA]</scope>
    <source>
        <strain evidence="5 7">ATCC 27076</strain>
    </source>
</reference>
<dbReference type="PIRSF" id="PIRSF021362">
    <property type="entry name" value="UCP021362_HAD"/>
    <property type="match status" value="1"/>
</dbReference>
<dbReference type="Proteomes" id="UP000177894">
    <property type="component" value="Chromosome"/>
</dbReference>
<proteinExistence type="inferred from homology"/>
<dbReference type="InterPro" id="IPR010708">
    <property type="entry name" value="5'(3')-deoxyribonucleotidase"/>
</dbReference>
<dbReference type="InterPro" id="IPR036412">
    <property type="entry name" value="HAD-like_sf"/>
</dbReference>
<dbReference type="InterPro" id="IPR052419">
    <property type="entry name" value="5_3-deoxyribonucleotidase-like"/>
</dbReference>
<dbReference type="EMBL" id="CP017603">
    <property type="protein sequence ID" value="AOY77474.1"/>
    <property type="molecule type" value="Genomic_DNA"/>
</dbReference>
<evidence type="ECO:0000313" key="6">
    <source>
        <dbReference type="EMBL" id="ARE88037.1"/>
    </source>
</evidence>
<gene>
    <name evidence="5" type="ORF">BJL90_17405</name>
    <name evidence="6" type="ORF">CLFO_24380</name>
</gene>
<feature type="active site" description="Nucleophile" evidence="4">
    <location>
        <position position="9"/>
    </location>
</feature>
<evidence type="ECO:0000256" key="4">
    <source>
        <dbReference type="PIRSR" id="PIRSR610708-1"/>
    </source>
</evidence>
<protein>
    <recommendedName>
        <fullName evidence="3">Nucleotidase</fullName>
        <ecNumber evidence="3">3.1.3.-</ecNumber>
    </recommendedName>
</protein>
<reference evidence="6 8" key="2">
    <citation type="submission" date="2017-03" db="EMBL/GenBank/DDBJ databases">
        <title>Complete sequence of Clostridium formicaceticum DSM 92.</title>
        <authorList>
            <person name="Poehlein A."/>
            <person name="Karl M."/>
            <person name="Bengelsdorf F.R."/>
            <person name="Duerre P."/>
            <person name="Daniel R."/>
        </authorList>
    </citation>
    <scope>NUCLEOTIDE SEQUENCE [LARGE SCALE GENOMIC DNA]</scope>
    <source>
        <strain evidence="6 8">DSM 92</strain>
    </source>
</reference>
<dbReference type="RefSeq" id="WP_070971017.1">
    <property type="nucleotide sequence ID" value="NZ_CP017603.1"/>
</dbReference>
<dbReference type="EMBL" id="CP020559">
    <property type="protein sequence ID" value="ARE88037.1"/>
    <property type="molecule type" value="Genomic_DNA"/>
</dbReference>
<evidence type="ECO:0000313" key="8">
    <source>
        <dbReference type="Proteomes" id="UP000192478"/>
    </source>
</evidence>
<organism evidence="6 8">
    <name type="scientific">Clostridium formicaceticum</name>
    <dbReference type="NCBI Taxonomy" id="1497"/>
    <lineage>
        <taxon>Bacteria</taxon>
        <taxon>Bacillati</taxon>
        <taxon>Bacillota</taxon>
        <taxon>Clostridia</taxon>
        <taxon>Eubacteriales</taxon>
        <taxon>Clostridiaceae</taxon>
        <taxon>Clostridium</taxon>
    </lineage>
</organism>
<dbReference type="EC" id="3.1.3.-" evidence="3"/>
<dbReference type="Pfam" id="PF06941">
    <property type="entry name" value="NT5C"/>
    <property type="match status" value="1"/>
</dbReference>
<feature type="active site" description="Proton donor" evidence="4">
    <location>
        <position position="11"/>
    </location>
</feature>
<keyword evidence="7" id="KW-1185">Reference proteome</keyword>
<dbReference type="SUPFAM" id="SSF56784">
    <property type="entry name" value="HAD-like"/>
    <property type="match status" value="1"/>
</dbReference>
<keyword evidence="2 3" id="KW-0378">Hydrolase</keyword>
<dbReference type="PANTHER" id="PTHR35134">
    <property type="entry name" value="NUCLEOTIDASE YQFW-RELATED"/>
    <property type="match status" value="1"/>
</dbReference>
<evidence type="ECO:0000313" key="7">
    <source>
        <dbReference type="Proteomes" id="UP000177894"/>
    </source>
</evidence>
<dbReference type="AlphaFoldDB" id="A0AAC9RM02"/>
<evidence type="ECO:0000256" key="2">
    <source>
        <dbReference type="ARBA" id="ARBA00022801"/>
    </source>
</evidence>
<comment type="similarity">
    <text evidence="1 3">Belongs to the 5'(3')-deoxyribonucleotidase family.</text>
</comment>
<accession>A0AAC9RM02</accession>
<dbReference type="PANTHER" id="PTHR35134:SF2">
    <property type="entry name" value="NUCLEOTIDASE YQFW-RELATED"/>
    <property type="match status" value="1"/>
</dbReference>
<dbReference type="KEGG" id="cfm:BJL90_17405"/>
<dbReference type="InterPro" id="IPR023214">
    <property type="entry name" value="HAD_sf"/>
</dbReference>